<dbReference type="AlphaFoldDB" id="A0AAD5UPH7"/>
<keyword evidence="8" id="KW-1185">Reference proteome</keyword>
<dbReference type="GO" id="GO:0050661">
    <property type="term" value="F:NADP binding"/>
    <property type="evidence" value="ECO:0007669"/>
    <property type="project" value="InterPro"/>
</dbReference>
<evidence type="ECO:0000256" key="1">
    <source>
        <dbReference type="ARBA" id="ARBA00001917"/>
    </source>
</evidence>
<reference evidence="7" key="1">
    <citation type="submission" date="2020-05" db="EMBL/GenBank/DDBJ databases">
        <title>Phylogenomic resolution of chytrid fungi.</title>
        <authorList>
            <person name="Stajich J.E."/>
            <person name="Amses K."/>
            <person name="Simmons R."/>
            <person name="Seto K."/>
            <person name="Myers J."/>
            <person name="Bonds A."/>
            <person name="Quandt C.A."/>
            <person name="Barry K."/>
            <person name="Liu P."/>
            <person name="Grigoriev I."/>
            <person name="Longcore J.E."/>
            <person name="James T.Y."/>
        </authorList>
    </citation>
    <scope>NUCLEOTIDE SEQUENCE</scope>
    <source>
        <strain evidence="7">PLAUS21</strain>
    </source>
</reference>
<proteinExistence type="predicted"/>
<dbReference type="PANTHER" id="PTHR43303:SF4">
    <property type="entry name" value="NADPH DEHYDROGENASE C23G7.10C-RELATED"/>
    <property type="match status" value="1"/>
</dbReference>
<dbReference type="SUPFAM" id="SSF51395">
    <property type="entry name" value="FMN-linked oxidoreductases"/>
    <property type="match status" value="1"/>
</dbReference>
<name>A0AAD5UPH7_9FUNG</name>
<keyword evidence="3" id="KW-0288">FMN</keyword>
<dbReference type="GO" id="GO:0010181">
    <property type="term" value="F:FMN binding"/>
    <property type="evidence" value="ECO:0007669"/>
    <property type="project" value="InterPro"/>
</dbReference>
<dbReference type="Pfam" id="PF00724">
    <property type="entry name" value="Oxidored_FMN"/>
    <property type="match status" value="1"/>
</dbReference>
<dbReference type="InterPro" id="IPR044152">
    <property type="entry name" value="YqjM-like"/>
</dbReference>
<comment type="cofactor">
    <cofactor evidence="1">
        <name>FMN</name>
        <dbReference type="ChEBI" id="CHEBI:58210"/>
    </cofactor>
</comment>
<dbReference type="InterPro" id="IPR001155">
    <property type="entry name" value="OxRdtase_FMN_N"/>
</dbReference>
<accession>A0AAD5UPH7</accession>
<evidence type="ECO:0000256" key="5">
    <source>
        <dbReference type="ARBA" id="ARBA00023002"/>
    </source>
</evidence>
<gene>
    <name evidence="7" type="ORF">HK103_004663</name>
</gene>
<keyword evidence="5" id="KW-0560">Oxidoreductase</keyword>
<dbReference type="CDD" id="cd02932">
    <property type="entry name" value="OYE_YqiM_FMN"/>
    <property type="match status" value="1"/>
</dbReference>
<protein>
    <recommendedName>
        <fullName evidence="6">NADH:flavin oxidoreductase/NADH oxidase N-terminal domain-containing protein</fullName>
    </recommendedName>
</protein>
<dbReference type="Proteomes" id="UP001210925">
    <property type="component" value="Unassembled WGS sequence"/>
</dbReference>
<evidence type="ECO:0000259" key="6">
    <source>
        <dbReference type="Pfam" id="PF00724"/>
    </source>
</evidence>
<keyword evidence="4" id="KW-0521">NADP</keyword>
<dbReference type="PANTHER" id="PTHR43303">
    <property type="entry name" value="NADPH DEHYDROGENASE C23G7.10C-RELATED"/>
    <property type="match status" value="1"/>
</dbReference>
<dbReference type="EMBL" id="JADGKB010000004">
    <property type="protein sequence ID" value="KAJ3261712.1"/>
    <property type="molecule type" value="Genomic_DNA"/>
</dbReference>
<comment type="caution">
    <text evidence="7">The sequence shown here is derived from an EMBL/GenBank/DDBJ whole genome shotgun (WGS) entry which is preliminary data.</text>
</comment>
<keyword evidence="2" id="KW-0285">Flavoprotein</keyword>
<feature type="domain" description="NADH:flavin oxidoreductase/NADH oxidase N-terminal" evidence="6">
    <location>
        <begin position="22"/>
        <end position="374"/>
    </location>
</feature>
<evidence type="ECO:0000313" key="8">
    <source>
        <dbReference type="Proteomes" id="UP001210925"/>
    </source>
</evidence>
<evidence type="ECO:0000256" key="4">
    <source>
        <dbReference type="ARBA" id="ARBA00022857"/>
    </source>
</evidence>
<evidence type="ECO:0000256" key="3">
    <source>
        <dbReference type="ARBA" id="ARBA00022643"/>
    </source>
</evidence>
<organism evidence="7 8">
    <name type="scientific">Boothiomyces macroporosus</name>
    <dbReference type="NCBI Taxonomy" id="261099"/>
    <lineage>
        <taxon>Eukaryota</taxon>
        <taxon>Fungi</taxon>
        <taxon>Fungi incertae sedis</taxon>
        <taxon>Chytridiomycota</taxon>
        <taxon>Chytridiomycota incertae sedis</taxon>
        <taxon>Chytridiomycetes</taxon>
        <taxon>Rhizophydiales</taxon>
        <taxon>Terramycetaceae</taxon>
        <taxon>Boothiomyces</taxon>
    </lineage>
</organism>
<sequence length="388" mass="42514">MTVKVVNNSYSTQDTKNLPLILTPFKLQSVEFKNRIVVSPMCQYSSVDGFANSWHMVHVGQYALRGAGLIIMEATGVQPNGRITPDCLGLWKDEQTAYLKEIVEYAHSQGAKIGIQLAHAGRKASCYSPFSGNGWDKLATTENGGWPDNVVGPSAIQGWPTAGTPREASVKDIKDIVLSFGQAARRAQEAGFDVVEIHGAHGYLIHSFLSPLSNHRNDEYGGSFENRSRLLREVAAEIRKYWPEEKPLFVRISCSDWADGGWNGDDSVKLASVLKSFGIDLVDCSSAGLVPHQKMHGTVGGPSEKAHDHGPGWNVPFSDKIAKSVHDISVAVVGGIQDPQYANTILERKSAHLVLVGREFLRNPTFVADVAKAFNVELNYPLQYNRSK</sequence>
<evidence type="ECO:0000313" key="7">
    <source>
        <dbReference type="EMBL" id="KAJ3261712.1"/>
    </source>
</evidence>
<dbReference type="InterPro" id="IPR013785">
    <property type="entry name" value="Aldolase_TIM"/>
</dbReference>
<evidence type="ECO:0000256" key="2">
    <source>
        <dbReference type="ARBA" id="ARBA00022630"/>
    </source>
</evidence>
<dbReference type="Gene3D" id="3.20.20.70">
    <property type="entry name" value="Aldolase class I"/>
    <property type="match status" value="1"/>
</dbReference>
<dbReference type="GO" id="GO:0003959">
    <property type="term" value="F:NADPH dehydrogenase activity"/>
    <property type="evidence" value="ECO:0007669"/>
    <property type="project" value="InterPro"/>
</dbReference>